<evidence type="ECO:0000313" key="3">
    <source>
        <dbReference type="Proteomes" id="UP000316726"/>
    </source>
</evidence>
<proteinExistence type="predicted"/>
<evidence type="ECO:0000256" key="1">
    <source>
        <dbReference type="PROSITE-ProRule" id="PRU00339"/>
    </source>
</evidence>
<dbReference type="AlphaFoldDB" id="A0A5B8MLR5"/>
<dbReference type="SUPFAM" id="SSF48452">
    <property type="entry name" value="TPR-like"/>
    <property type="match status" value="1"/>
</dbReference>
<keyword evidence="3" id="KW-1185">Reference proteome</keyword>
<dbReference type="Gene3D" id="1.25.40.10">
    <property type="entry name" value="Tetratricopeptide repeat domain"/>
    <property type="match status" value="1"/>
</dbReference>
<dbReference type="EMBL" id="CP031037">
    <property type="protein sequence ID" value="QDZ20954.1"/>
    <property type="molecule type" value="Genomic_DNA"/>
</dbReference>
<reference evidence="2 3" key="1">
    <citation type="submission" date="2018-07" db="EMBL/GenBank/DDBJ databases">
        <title>The complete nuclear genome of the prasinophyte Chloropicon primus (CCMP1205).</title>
        <authorList>
            <person name="Pombert J.-F."/>
            <person name="Otis C."/>
            <person name="Turmel M."/>
            <person name="Lemieux C."/>
        </authorList>
    </citation>
    <scope>NUCLEOTIDE SEQUENCE [LARGE SCALE GENOMIC DNA]</scope>
    <source>
        <strain evidence="2 3">CCMP1205</strain>
    </source>
</reference>
<dbReference type="PROSITE" id="PS50005">
    <property type="entry name" value="TPR"/>
    <property type="match status" value="1"/>
</dbReference>
<organism evidence="2 3">
    <name type="scientific">Chloropicon primus</name>
    <dbReference type="NCBI Taxonomy" id="1764295"/>
    <lineage>
        <taxon>Eukaryota</taxon>
        <taxon>Viridiplantae</taxon>
        <taxon>Chlorophyta</taxon>
        <taxon>Chloropicophyceae</taxon>
        <taxon>Chloropicales</taxon>
        <taxon>Chloropicaceae</taxon>
        <taxon>Chloropicon</taxon>
    </lineage>
</organism>
<sequence>MGGGGCLESRRRAGRAGEFFFRALRDRAGGPRAGAGGLRATKTTRREAATVAIALAEAALDLVVASCCEVAGRPKGSDGGKNVVASLLPQPVSENADSARIVLQEGEDALSVGDYRKAVVCFTKVLELAPSEYKLCQRALLKRTEANRLLGNDKAAGEDFRQQWLWGRGLRWPGHYAIIYILLRRGLVQGGEKRAEAGERGVPPLEWIVVLVLVATYNLVLAYNLHEL</sequence>
<dbReference type="Proteomes" id="UP000316726">
    <property type="component" value="Chromosome 4"/>
</dbReference>
<dbReference type="InterPro" id="IPR011990">
    <property type="entry name" value="TPR-like_helical_dom_sf"/>
</dbReference>
<dbReference type="OrthoDB" id="10661650at2759"/>
<keyword evidence="1" id="KW-0802">TPR repeat</keyword>
<protein>
    <submittedName>
        <fullName evidence="2">Uncharacterized protein</fullName>
    </submittedName>
</protein>
<evidence type="ECO:0000313" key="2">
    <source>
        <dbReference type="EMBL" id="QDZ20954.1"/>
    </source>
</evidence>
<feature type="repeat" description="TPR" evidence="1">
    <location>
        <begin position="99"/>
        <end position="132"/>
    </location>
</feature>
<gene>
    <name evidence="2" type="ORF">A3770_04p34720</name>
</gene>
<accession>A0A5B8MLR5</accession>
<dbReference type="InterPro" id="IPR019734">
    <property type="entry name" value="TPR_rpt"/>
</dbReference>
<name>A0A5B8MLR5_9CHLO</name>